<feature type="domain" description="Alcohol dehydrogenase-like C-terminal" evidence="7">
    <location>
        <begin position="196"/>
        <end position="328"/>
    </location>
</feature>
<comment type="similarity">
    <text evidence="2 6">Belongs to the zinc-containing alcohol dehydrogenase family.</text>
</comment>
<dbReference type="GO" id="GO:0005737">
    <property type="term" value="C:cytoplasm"/>
    <property type="evidence" value="ECO:0007669"/>
    <property type="project" value="TreeGrafter"/>
</dbReference>
<dbReference type="AlphaFoldDB" id="A0A367Y6A3"/>
<evidence type="ECO:0000256" key="2">
    <source>
        <dbReference type="ARBA" id="ARBA00008072"/>
    </source>
</evidence>
<dbReference type="GO" id="GO:0008270">
    <property type="term" value="F:zinc ion binding"/>
    <property type="evidence" value="ECO:0007669"/>
    <property type="project" value="InterPro"/>
</dbReference>
<comment type="caution">
    <text evidence="9">The sequence shown here is derived from an EMBL/GenBank/DDBJ whole genome shotgun (WGS) entry which is preliminary data.</text>
</comment>
<dbReference type="Pfam" id="PF00107">
    <property type="entry name" value="ADH_zinc_N"/>
    <property type="match status" value="1"/>
</dbReference>
<dbReference type="SUPFAM" id="SSF50129">
    <property type="entry name" value="GroES-like"/>
    <property type="match status" value="1"/>
</dbReference>
<dbReference type="SUPFAM" id="SSF51735">
    <property type="entry name" value="NAD(P)-binding Rossmann-fold domains"/>
    <property type="match status" value="1"/>
</dbReference>
<comment type="cofactor">
    <cofactor evidence="1 6">
        <name>Zn(2+)</name>
        <dbReference type="ChEBI" id="CHEBI:29105"/>
    </cofactor>
</comment>
<name>A0A367Y6A3_9ASCO</name>
<dbReference type="PANTHER" id="PTHR43161:SF23">
    <property type="entry name" value="(R,R)-BUTANEDIOL DEHYDROGENASE-RELATED"/>
    <property type="match status" value="1"/>
</dbReference>
<keyword evidence="4 6" id="KW-0862">Zinc</keyword>
<dbReference type="PROSITE" id="PS00059">
    <property type="entry name" value="ADH_ZINC"/>
    <property type="match status" value="1"/>
</dbReference>
<dbReference type="GO" id="GO:0034079">
    <property type="term" value="P:butanediol biosynthetic process"/>
    <property type="evidence" value="ECO:0007669"/>
    <property type="project" value="TreeGrafter"/>
</dbReference>
<reference evidence="9 10" key="1">
    <citation type="submission" date="2018-06" db="EMBL/GenBank/DDBJ databases">
        <title>Whole genome sequencing of Candida tropicalis (genome annotated by CSBL at Korea University).</title>
        <authorList>
            <person name="Ahn J."/>
        </authorList>
    </citation>
    <scope>NUCLEOTIDE SEQUENCE [LARGE SCALE GENOMIC DNA]</scope>
    <source>
        <strain evidence="9 10">ATCC 20962</strain>
    </source>
</reference>
<dbReference type="OrthoDB" id="5363962at2759"/>
<dbReference type="InterPro" id="IPR036291">
    <property type="entry name" value="NAD(P)-bd_dom_sf"/>
</dbReference>
<dbReference type="STRING" id="5486.A0A367Y6A3"/>
<dbReference type="CDD" id="cd08233">
    <property type="entry name" value="butanediol_DH_like"/>
    <property type="match status" value="1"/>
</dbReference>
<accession>A0A367Y6A3</accession>
<dbReference type="InterPro" id="IPR013154">
    <property type="entry name" value="ADH-like_N"/>
</dbReference>
<sequence>MKALVYHDRGDLRYQEDYPEPQITRPSDVKVKIHYCGICGTDLKEFTEGPIFFPKKGQVHEISQTFGGVIGHEISGEIVEVGTSVTDVQPGDTVVIEVTGTCQDRVRFPDSPAKPPCPSCKDGHYNACDYLGLTGCGFTDGGCAEYMVTDVAKVIKFAGIPMDVAALIQPIAVSWHAVKVSNFKPGASALILGGGPIGLTTIFALKGNKVGHIVVSEPALARRQLAEKLGVTTYDPTGKSIGECVEDLKKLSSDGLGFQYSYDCSGVPATFEIGLKALKIRGCSTNVAIWAHKAIDYFPMDVTFNEKVLTGSICFVKEDFEESVRAIEQGFIPIEELKLLISSKIHLENAVEDGFVELVNHKDKHIKILFSPKEEYRVVKAAHI</sequence>
<evidence type="ECO:0000256" key="6">
    <source>
        <dbReference type="RuleBase" id="RU361277"/>
    </source>
</evidence>
<dbReference type="InterPro" id="IPR013149">
    <property type="entry name" value="ADH-like_C"/>
</dbReference>
<dbReference type="GO" id="GO:0000721">
    <property type="term" value="F:(R,R)-butanediol dehydrogenase activity"/>
    <property type="evidence" value="ECO:0007669"/>
    <property type="project" value="TreeGrafter"/>
</dbReference>
<evidence type="ECO:0000256" key="4">
    <source>
        <dbReference type="ARBA" id="ARBA00022833"/>
    </source>
</evidence>
<protein>
    <submittedName>
        <fullName evidence="9">Putative diacetyl reductase [(R)-acetoin forming] 2</fullName>
    </submittedName>
</protein>
<keyword evidence="5" id="KW-0560">Oxidoreductase</keyword>
<evidence type="ECO:0000259" key="7">
    <source>
        <dbReference type="Pfam" id="PF00107"/>
    </source>
</evidence>
<dbReference type="InterPro" id="IPR002328">
    <property type="entry name" value="ADH_Zn_CS"/>
</dbReference>
<keyword evidence="3 6" id="KW-0479">Metal-binding</keyword>
<dbReference type="InterPro" id="IPR011032">
    <property type="entry name" value="GroES-like_sf"/>
</dbReference>
<dbReference type="PANTHER" id="PTHR43161">
    <property type="entry name" value="SORBITOL DEHYDROGENASE"/>
    <property type="match status" value="1"/>
</dbReference>
<evidence type="ECO:0000259" key="8">
    <source>
        <dbReference type="Pfam" id="PF08240"/>
    </source>
</evidence>
<organism evidence="9 10">
    <name type="scientific">Candida viswanathii</name>
    <dbReference type="NCBI Taxonomy" id="5486"/>
    <lineage>
        <taxon>Eukaryota</taxon>
        <taxon>Fungi</taxon>
        <taxon>Dikarya</taxon>
        <taxon>Ascomycota</taxon>
        <taxon>Saccharomycotina</taxon>
        <taxon>Pichiomycetes</taxon>
        <taxon>Debaryomycetaceae</taxon>
        <taxon>Candida/Lodderomyces clade</taxon>
        <taxon>Candida</taxon>
    </lineage>
</organism>
<proteinExistence type="inferred from homology"/>
<evidence type="ECO:0000256" key="3">
    <source>
        <dbReference type="ARBA" id="ARBA00022723"/>
    </source>
</evidence>
<dbReference type="Gene3D" id="3.90.180.10">
    <property type="entry name" value="Medium-chain alcohol dehydrogenases, catalytic domain"/>
    <property type="match status" value="1"/>
</dbReference>
<dbReference type="EMBL" id="QLNQ01000026">
    <property type="protein sequence ID" value="RCK60531.1"/>
    <property type="molecule type" value="Genomic_DNA"/>
</dbReference>
<gene>
    <name evidence="9" type="primary">BDH2_3</name>
    <name evidence="9" type="ORF">Cantr_08581</name>
</gene>
<evidence type="ECO:0000256" key="5">
    <source>
        <dbReference type="ARBA" id="ARBA00023002"/>
    </source>
</evidence>
<evidence type="ECO:0000313" key="10">
    <source>
        <dbReference type="Proteomes" id="UP000253472"/>
    </source>
</evidence>
<dbReference type="Proteomes" id="UP000253472">
    <property type="component" value="Unassembled WGS sequence"/>
</dbReference>
<evidence type="ECO:0000313" key="9">
    <source>
        <dbReference type="EMBL" id="RCK60531.1"/>
    </source>
</evidence>
<dbReference type="Gene3D" id="3.40.50.720">
    <property type="entry name" value="NAD(P)-binding Rossmann-like Domain"/>
    <property type="match status" value="1"/>
</dbReference>
<evidence type="ECO:0000256" key="1">
    <source>
        <dbReference type="ARBA" id="ARBA00001947"/>
    </source>
</evidence>
<keyword evidence="10" id="KW-1185">Reference proteome</keyword>
<dbReference type="Pfam" id="PF08240">
    <property type="entry name" value="ADH_N"/>
    <property type="match status" value="1"/>
</dbReference>
<feature type="domain" description="Alcohol dehydrogenase-like N-terminal" evidence="8">
    <location>
        <begin position="26"/>
        <end position="156"/>
    </location>
</feature>